<keyword evidence="1" id="KW-0251">Elongation factor</keyword>
<dbReference type="EMBL" id="BGZK01008039">
    <property type="protein sequence ID" value="GBP06743.1"/>
    <property type="molecule type" value="Genomic_DNA"/>
</dbReference>
<keyword evidence="2" id="KW-1185">Reference proteome</keyword>
<comment type="caution">
    <text evidence="1">The sequence shown here is derived from an EMBL/GenBank/DDBJ whole genome shotgun (WGS) entry which is preliminary data.</text>
</comment>
<proteinExistence type="predicted"/>
<gene>
    <name evidence="1" type="primary">mEFTs</name>
    <name evidence="1" type="ORF">EVAR_72020_1</name>
</gene>
<evidence type="ECO:0000313" key="2">
    <source>
        <dbReference type="Proteomes" id="UP000299102"/>
    </source>
</evidence>
<accession>A0A4C1SWX1</accession>
<dbReference type="Proteomes" id="UP000299102">
    <property type="component" value="Unassembled WGS sequence"/>
</dbReference>
<keyword evidence="1" id="KW-0648">Protein biosynthesis</keyword>
<sequence length="153" mass="17071">MCTQYTELTQFDGDLWKSGFESEALKNLKSSDGKTLADHLALLIGSVGENATIKRAICFKVNNDLKLSGYAHPQAVAQETLQNVTQLGKDKPNPNKDDETCLIHQEYLIDDERTVGEYFKLWRHGTTFCGNFSDLALTVYENEACDGQEDSSV</sequence>
<dbReference type="InterPro" id="IPR036402">
    <property type="entry name" value="EF-Ts_dimer_sf"/>
</dbReference>
<dbReference type="Gene3D" id="3.30.479.20">
    <property type="entry name" value="Elongation factor Ts, dimerisation domain"/>
    <property type="match status" value="1"/>
</dbReference>
<dbReference type="OrthoDB" id="277235at2759"/>
<dbReference type="STRING" id="151549.A0A4C1SWX1"/>
<dbReference type="GO" id="GO:0003746">
    <property type="term" value="F:translation elongation factor activity"/>
    <property type="evidence" value="ECO:0007669"/>
    <property type="project" value="UniProtKB-KW"/>
</dbReference>
<protein>
    <submittedName>
        <fullName evidence="1">Elongation factor Ts, mitochondrial</fullName>
    </submittedName>
</protein>
<dbReference type="AlphaFoldDB" id="A0A4C1SWX1"/>
<name>A0A4C1SWX1_EUMVA</name>
<evidence type="ECO:0000313" key="1">
    <source>
        <dbReference type="EMBL" id="GBP06743.1"/>
    </source>
</evidence>
<reference evidence="1 2" key="1">
    <citation type="journal article" date="2019" name="Commun. Biol.">
        <title>The bagworm genome reveals a unique fibroin gene that provides high tensile strength.</title>
        <authorList>
            <person name="Kono N."/>
            <person name="Nakamura H."/>
            <person name="Ohtoshi R."/>
            <person name="Tomita M."/>
            <person name="Numata K."/>
            <person name="Arakawa K."/>
        </authorList>
    </citation>
    <scope>NUCLEOTIDE SEQUENCE [LARGE SCALE GENOMIC DNA]</scope>
</reference>
<organism evidence="1 2">
    <name type="scientific">Eumeta variegata</name>
    <name type="common">Bagworm moth</name>
    <name type="synonym">Eumeta japonica</name>
    <dbReference type="NCBI Taxonomy" id="151549"/>
    <lineage>
        <taxon>Eukaryota</taxon>
        <taxon>Metazoa</taxon>
        <taxon>Ecdysozoa</taxon>
        <taxon>Arthropoda</taxon>
        <taxon>Hexapoda</taxon>
        <taxon>Insecta</taxon>
        <taxon>Pterygota</taxon>
        <taxon>Neoptera</taxon>
        <taxon>Endopterygota</taxon>
        <taxon>Lepidoptera</taxon>
        <taxon>Glossata</taxon>
        <taxon>Ditrysia</taxon>
        <taxon>Tineoidea</taxon>
        <taxon>Psychidae</taxon>
        <taxon>Oiketicinae</taxon>
        <taxon>Eumeta</taxon>
    </lineage>
</organism>
<dbReference type="SUPFAM" id="SSF54713">
    <property type="entry name" value="Elongation factor Ts (EF-Ts), dimerisation domain"/>
    <property type="match status" value="1"/>
</dbReference>